<dbReference type="AlphaFoldDB" id="A0A2H0UM31"/>
<accession>A0A2H0UM31</accession>
<dbReference type="Proteomes" id="UP000229526">
    <property type="component" value="Unassembled WGS sequence"/>
</dbReference>
<sequence>MFILPTWRYNATKIDRRVIFGQGRGSSFWIIGRTRWEGGLMPQFAFMFDDIHFMVTGVRMHAFLRLDLEEDAWHLMPENDEQASFRLHRALGCMNFESFRGASVDCNIRQARLLIKPRPGYSGLGDAVPWALSDGWDGQSLAQMPLLGARQEIAEFLANLAKAARVRRFTRFDPATRINYRQFRRQPH</sequence>
<dbReference type="EMBL" id="PFBD01000002">
    <property type="protein sequence ID" value="PIR87467.1"/>
    <property type="molecule type" value="Genomic_DNA"/>
</dbReference>
<gene>
    <name evidence="1" type="ORF">COU11_00415</name>
</gene>
<proteinExistence type="predicted"/>
<comment type="caution">
    <text evidence="1">The sequence shown here is derived from an EMBL/GenBank/DDBJ whole genome shotgun (WGS) entry which is preliminary data.</text>
</comment>
<name>A0A2H0UM31_9BACT</name>
<reference evidence="2" key="1">
    <citation type="submission" date="2017-09" db="EMBL/GenBank/DDBJ databases">
        <title>Depth-based differentiation of microbial function through sediment-hosted aquifers and enrichment of novel symbionts in the deep terrestrial subsurface.</title>
        <authorList>
            <person name="Probst A.J."/>
            <person name="Ladd B."/>
            <person name="Jarett J.K."/>
            <person name="Geller-Mcgrath D.E."/>
            <person name="Sieber C.M.K."/>
            <person name="Emerson J.B."/>
            <person name="Anantharaman K."/>
            <person name="Thomas B.C."/>
            <person name="Malmstrom R."/>
            <person name="Stieglmeier M."/>
            <person name="Klingl A."/>
            <person name="Woyke T."/>
            <person name="Ryan C.M."/>
            <person name="Banfield J.F."/>
        </authorList>
    </citation>
    <scope>NUCLEOTIDE SEQUENCE [LARGE SCALE GENOMIC DNA]</scope>
</reference>
<organism evidence="1 2">
    <name type="scientific">Candidatus Harrisonbacteria bacterium CG10_big_fil_rev_8_21_14_0_10_49_15</name>
    <dbReference type="NCBI Taxonomy" id="1974587"/>
    <lineage>
        <taxon>Bacteria</taxon>
        <taxon>Candidatus Harrisoniibacteriota</taxon>
    </lineage>
</organism>
<protein>
    <submittedName>
        <fullName evidence="1">Uncharacterized protein</fullName>
    </submittedName>
</protein>
<evidence type="ECO:0000313" key="2">
    <source>
        <dbReference type="Proteomes" id="UP000229526"/>
    </source>
</evidence>
<evidence type="ECO:0000313" key="1">
    <source>
        <dbReference type="EMBL" id="PIR87467.1"/>
    </source>
</evidence>